<dbReference type="PROSITE" id="PS50011">
    <property type="entry name" value="PROTEIN_KINASE_DOM"/>
    <property type="match status" value="1"/>
</dbReference>
<dbReference type="EMBL" id="CM029039">
    <property type="protein sequence ID" value="KAG2642949.1"/>
    <property type="molecule type" value="Genomic_DNA"/>
</dbReference>
<dbReference type="PROSITE" id="PS00107">
    <property type="entry name" value="PROTEIN_KINASE_ATP"/>
    <property type="match status" value="1"/>
</dbReference>
<keyword evidence="3" id="KW-0723">Serine/threonine-protein kinase</keyword>
<dbReference type="InterPro" id="IPR017441">
    <property type="entry name" value="Protein_kinase_ATP_BS"/>
</dbReference>
<dbReference type="Gene3D" id="3.30.200.20">
    <property type="entry name" value="Phosphorylase Kinase, domain 1"/>
    <property type="match status" value="1"/>
</dbReference>
<dbReference type="Pfam" id="PF07714">
    <property type="entry name" value="PK_Tyr_Ser-Thr"/>
    <property type="match status" value="1"/>
</dbReference>
<evidence type="ECO:0000256" key="4">
    <source>
        <dbReference type="ARBA" id="ARBA00022553"/>
    </source>
</evidence>
<reference evidence="21" key="1">
    <citation type="submission" date="2020-05" db="EMBL/GenBank/DDBJ databases">
        <title>WGS assembly of Panicum virgatum.</title>
        <authorList>
            <person name="Lovell J.T."/>
            <person name="Jenkins J."/>
            <person name="Shu S."/>
            <person name="Juenger T.E."/>
            <person name="Schmutz J."/>
        </authorList>
    </citation>
    <scope>NUCLEOTIDE SEQUENCE</scope>
    <source>
        <strain evidence="21">AP13</strain>
    </source>
</reference>
<evidence type="ECO:0000259" key="20">
    <source>
        <dbReference type="PROSITE" id="PS50011"/>
    </source>
</evidence>
<dbReference type="InterPro" id="IPR008271">
    <property type="entry name" value="Ser/Thr_kinase_AS"/>
</dbReference>
<keyword evidence="8 19" id="KW-0732">Signal</keyword>
<evidence type="ECO:0000256" key="1">
    <source>
        <dbReference type="ARBA" id="ARBA00004162"/>
    </source>
</evidence>
<dbReference type="InterPro" id="IPR021720">
    <property type="entry name" value="Malectin_dom"/>
</dbReference>
<evidence type="ECO:0000256" key="18">
    <source>
        <dbReference type="SAM" id="Phobius"/>
    </source>
</evidence>
<feature type="transmembrane region" description="Helical" evidence="18">
    <location>
        <begin position="570"/>
        <end position="592"/>
    </location>
</feature>
<dbReference type="InterPro" id="IPR032675">
    <property type="entry name" value="LRR_dom_sf"/>
</dbReference>
<evidence type="ECO:0000256" key="7">
    <source>
        <dbReference type="ARBA" id="ARBA00022692"/>
    </source>
</evidence>
<dbReference type="GO" id="GO:0004674">
    <property type="term" value="F:protein serine/threonine kinase activity"/>
    <property type="evidence" value="ECO:0007669"/>
    <property type="project" value="UniProtKB-KW"/>
</dbReference>
<feature type="chain" id="PRO_5035895139" description="non-specific serine/threonine protein kinase" evidence="19">
    <location>
        <begin position="31"/>
        <end position="947"/>
    </location>
</feature>
<sequence>MAWKPPCPCGSRCFFLVLLLGLLLAEAVHGAGSEAVAPPTANLVPAEGRVLRRIAAGLGVPRWNWNLTAGPRDSKRDEMNCVRYDCSFSNGTACHVTEIYLKGQNFSGELPPDFADFPNLLQLHLSRNLFHGGVPAQWARMKLQGLVLNGNRLSGPFPMVLTNITTLTNLEIEGNEFHGSIPPEIGRLIRMEKLILSANEFTGPLPAALSLFSNLADLISSTNFSGRLPAFWGKLKRLTTLQIEGSLLQGPIPFSISELTNLSDLRISELRGSGSAFPNLRGMQSMKKLVLRKCSISGSIPSYIGNWTDLKHLDLSFNKLNGTIPPSFAGMRGVDYMGISFNNFTTGSSGPSPQCPIESTVNLVESYSPEMSNLNNVQPCLKRNFPCLASGGQYRFSFHINCGDKEATINGTTYEADTTPKGASSLTSKLAIPYSELYTKARRSPLSLTYYGLCMFSGSYTVALHFAEIVFTNDNTYSSLGKRRFNVFIQGRMVLEDFDIEQSAGAVGKPVIMTFQTYVTNHTLEIQFYWAGRGTTGFPNRGSYGPLISAISVTPNFPIPLGKSSSRASIALKIGIPIIAIFTALVVGIYCIKKRRKSSMQKGIMSLGIGSFTLRQIKAATRNFDTANKIGEGGFGSVYKGLLHDGTIIAVKQLSSKSKQGNREFVNEIGMISALQHPNLVKLYGCCTEGNQLSLVYEYMEYNCLARALFVEQYRLRLDWGTRHKICLGIEKGLTYLHEESAIRIVHRDIKASNILLDKDLNAKISDFGLAKLNEDDNTHISTKVAGTIGYMAPEYAMRGYLTEKADVYSFGIVVLEIVSGRSNTNYKPREDFVYLLDWACVLHKRGTLLELVDPDLGSNYAIEEALLMLNVALLCTTATPTLRPMMSKVVSLLEGHTPLQPLLSDFNLEANSLSSSVVHGKFWQNPCESRSLTAEASCNDTNESSA</sequence>
<dbReference type="Gene3D" id="3.80.10.10">
    <property type="entry name" value="Ribonuclease Inhibitor"/>
    <property type="match status" value="2"/>
</dbReference>
<dbReference type="SMART" id="SM00220">
    <property type="entry name" value="S_TKc"/>
    <property type="match status" value="1"/>
</dbReference>
<dbReference type="InterPro" id="IPR001611">
    <property type="entry name" value="Leu-rich_rpt"/>
</dbReference>
<evidence type="ECO:0000256" key="11">
    <source>
        <dbReference type="ARBA" id="ARBA00022777"/>
    </source>
</evidence>
<dbReference type="FunFam" id="3.30.200.20:FF:000217">
    <property type="entry name" value="probable LRR receptor-like serine/threonine-protein kinase At1g53430"/>
    <property type="match status" value="1"/>
</dbReference>
<keyword evidence="15" id="KW-0675">Receptor</keyword>
<evidence type="ECO:0000256" key="2">
    <source>
        <dbReference type="ARBA" id="ARBA00012513"/>
    </source>
</evidence>
<dbReference type="Pfam" id="PF13855">
    <property type="entry name" value="LRR_8"/>
    <property type="match status" value="1"/>
</dbReference>
<evidence type="ECO:0000256" key="19">
    <source>
        <dbReference type="SAM" id="SignalP"/>
    </source>
</evidence>
<evidence type="ECO:0000256" key="17">
    <source>
        <dbReference type="PROSITE-ProRule" id="PRU10141"/>
    </source>
</evidence>
<gene>
    <name evidence="21" type="ORF">PVAP13_2KG289200</name>
</gene>
<dbReference type="PANTHER" id="PTHR48006">
    <property type="entry name" value="LEUCINE-RICH REPEAT-CONTAINING PROTEIN DDB_G0281931-RELATED"/>
    <property type="match status" value="1"/>
</dbReference>
<dbReference type="Pfam" id="PF11721">
    <property type="entry name" value="Malectin"/>
    <property type="match status" value="1"/>
</dbReference>
<keyword evidence="12 17" id="KW-0067">ATP-binding</keyword>
<evidence type="ECO:0000256" key="13">
    <source>
        <dbReference type="ARBA" id="ARBA00022989"/>
    </source>
</evidence>
<evidence type="ECO:0000313" key="22">
    <source>
        <dbReference type="Proteomes" id="UP000823388"/>
    </source>
</evidence>
<dbReference type="Proteomes" id="UP000823388">
    <property type="component" value="Chromosome 2K"/>
</dbReference>
<dbReference type="GO" id="GO:0005886">
    <property type="term" value="C:plasma membrane"/>
    <property type="evidence" value="ECO:0007669"/>
    <property type="project" value="UniProtKB-SubCell"/>
</dbReference>
<evidence type="ECO:0000256" key="10">
    <source>
        <dbReference type="ARBA" id="ARBA00022741"/>
    </source>
</evidence>
<dbReference type="PROSITE" id="PS00108">
    <property type="entry name" value="PROTEIN_KINASE_ST"/>
    <property type="match status" value="1"/>
</dbReference>
<dbReference type="Gene3D" id="2.60.120.430">
    <property type="entry name" value="Galactose-binding lectin"/>
    <property type="match status" value="1"/>
</dbReference>
<dbReference type="InterPro" id="IPR011009">
    <property type="entry name" value="Kinase-like_dom_sf"/>
</dbReference>
<evidence type="ECO:0000256" key="12">
    <source>
        <dbReference type="ARBA" id="ARBA00022840"/>
    </source>
</evidence>
<comment type="subcellular location">
    <subcellularLocation>
        <location evidence="1">Cell membrane</location>
        <topology evidence="1">Single-pass membrane protein</topology>
    </subcellularLocation>
</comment>
<evidence type="ECO:0000313" key="21">
    <source>
        <dbReference type="EMBL" id="KAG2642949.1"/>
    </source>
</evidence>
<dbReference type="Gene3D" id="1.10.510.10">
    <property type="entry name" value="Transferase(Phosphotransferase) domain 1"/>
    <property type="match status" value="1"/>
</dbReference>
<keyword evidence="14 18" id="KW-0472">Membrane</keyword>
<dbReference type="SUPFAM" id="SSF56112">
    <property type="entry name" value="Protein kinase-like (PK-like)"/>
    <property type="match status" value="1"/>
</dbReference>
<dbReference type="InterPro" id="IPR001245">
    <property type="entry name" value="Ser-Thr/Tyr_kinase_cat_dom"/>
</dbReference>
<dbReference type="AlphaFoldDB" id="A0A8T0WIL6"/>
<evidence type="ECO:0000256" key="14">
    <source>
        <dbReference type="ARBA" id="ARBA00023136"/>
    </source>
</evidence>
<keyword evidence="6" id="KW-0808">Transferase</keyword>
<dbReference type="EC" id="2.7.11.1" evidence="2"/>
<evidence type="ECO:0000256" key="16">
    <source>
        <dbReference type="ARBA" id="ARBA00023180"/>
    </source>
</evidence>
<dbReference type="InterPro" id="IPR051824">
    <property type="entry name" value="LRR_Rcpt-Like_S/T_Kinase"/>
</dbReference>
<dbReference type="CDD" id="cd14066">
    <property type="entry name" value="STKc_IRAK"/>
    <property type="match status" value="1"/>
</dbReference>
<evidence type="ECO:0000256" key="5">
    <source>
        <dbReference type="ARBA" id="ARBA00022614"/>
    </source>
</evidence>
<evidence type="ECO:0000256" key="9">
    <source>
        <dbReference type="ARBA" id="ARBA00022737"/>
    </source>
</evidence>
<feature type="signal peptide" evidence="19">
    <location>
        <begin position="1"/>
        <end position="30"/>
    </location>
</feature>
<keyword evidence="10 17" id="KW-0547">Nucleotide-binding</keyword>
<protein>
    <recommendedName>
        <fullName evidence="2">non-specific serine/threonine protein kinase</fullName>
        <ecNumber evidence="2">2.7.11.1</ecNumber>
    </recommendedName>
</protein>
<proteinExistence type="predicted"/>
<keyword evidence="4" id="KW-0597">Phosphoprotein</keyword>
<keyword evidence="5" id="KW-0433">Leucine-rich repeat</keyword>
<evidence type="ECO:0000256" key="3">
    <source>
        <dbReference type="ARBA" id="ARBA00022527"/>
    </source>
</evidence>
<evidence type="ECO:0000256" key="6">
    <source>
        <dbReference type="ARBA" id="ARBA00022679"/>
    </source>
</evidence>
<organism evidence="21 22">
    <name type="scientific">Panicum virgatum</name>
    <name type="common">Blackwell switchgrass</name>
    <dbReference type="NCBI Taxonomy" id="38727"/>
    <lineage>
        <taxon>Eukaryota</taxon>
        <taxon>Viridiplantae</taxon>
        <taxon>Streptophyta</taxon>
        <taxon>Embryophyta</taxon>
        <taxon>Tracheophyta</taxon>
        <taxon>Spermatophyta</taxon>
        <taxon>Magnoliopsida</taxon>
        <taxon>Liliopsida</taxon>
        <taxon>Poales</taxon>
        <taxon>Poaceae</taxon>
        <taxon>PACMAD clade</taxon>
        <taxon>Panicoideae</taxon>
        <taxon>Panicodae</taxon>
        <taxon>Paniceae</taxon>
        <taxon>Panicinae</taxon>
        <taxon>Panicum</taxon>
        <taxon>Panicum sect. Hiantes</taxon>
    </lineage>
</organism>
<comment type="caution">
    <text evidence="21">The sequence shown here is derived from an EMBL/GenBank/DDBJ whole genome shotgun (WGS) entry which is preliminary data.</text>
</comment>
<keyword evidence="22" id="KW-1185">Reference proteome</keyword>
<keyword evidence="13 18" id="KW-1133">Transmembrane helix</keyword>
<dbReference type="InterPro" id="IPR000719">
    <property type="entry name" value="Prot_kinase_dom"/>
</dbReference>
<dbReference type="SUPFAM" id="SSF52058">
    <property type="entry name" value="L domain-like"/>
    <property type="match status" value="1"/>
</dbReference>
<name>A0A8T0WIL6_PANVG</name>
<dbReference type="PANTHER" id="PTHR48006:SF68">
    <property type="entry name" value="PROTEIN KINASE DOMAIN-CONTAINING PROTEIN"/>
    <property type="match status" value="1"/>
</dbReference>
<keyword evidence="9" id="KW-0677">Repeat</keyword>
<keyword evidence="7 18" id="KW-0812">Transmembrane</keyword>
<accession>A0A8T0WIL6</accession>
<dbReference type="FunFam" id="3.80.10.10:FF:000041">
    <property type="entry name" value="LRR receptor-like serine/threonine-protein kinase ERECTA"/>
    <property type="match status" value="1"/>
</dbReference>
<keyword evidence="11" id="KW-0418">Kinase</keyword>
<dbReference type="GO" id="GO:0005524">
    <property type="term" value="F:ATP binding"/>
    <property type="evidence" value="ECO:0007669"/>
    <property type="project" value="UniProtKB-UniRule"/>
</dbReference>
<dbReference type="FunFam" id="1.10.510.10:FF:000044">
    <property type="entry name" value="Putative LRR receptor-like serine/threonine-protein kinase"/>
    <property type="match status" value="1"/>
</dbReference>
<feature type="binding site" evidence="17">
    <location>
        <position position="652"/>
    </location>
    <ligand>
        <name>ATP</name>
        <dbReference type="ChEBI" id="CHEBI:30616"/>
    </ligand>
</feature>
<feature type="domain" description="Protein kinase" evidence="20">
    <location>
        <begin position="624"/>
        <end position="900"/>
    </location>
</feature>
<evidence type="ECO:0000256" key="15">
    <source>
        <dbReference type="ARBA" id="ARBA00023170"/>
    </source>
</evidence>
<evidence type="ECO:0000256" key="8">
    <source>
        <dbReference type="ARBA" id="ARBA00022729"/>
    </source>
</evidence>
<keyword evidence="16" id="KW-0325">Glycoprotein</keyword>